<dbReference type="InterPro" id="IPR000620">
    <property type="entry name" value="EamA_dom"/>
</dbReference>
<dbReference type="SUPFAM" id="SSF103481">
    <property type="entry name" value="Multidrug resistance efflux transporter EmrE"/>
    <property type="match status" value="2"/>
</dbReference>
<dbReference type="PANTHER" id="PTHR22911:SF137">
    <property type="entry name" value="SOLUTE CARRIER FAMILY 35 MEMBER G2-RELATED"/>
    <property type="match status" value="1"/>
</dbReference>
<feature type="region of interest" description="Disordered" evidence="3">
    <location>
        <begin position="1"/>
        <end position="26"/>
    </location>
</feature>
<feature type="domain" description="EamA" evidence="5">
    <location>
        <begin position="276"/>
        <end position="412"/>
    </location>
</feature>
<dbReference type="OrthoDB" id="517612at2"/>
<evidence type="ECO:0000256" key="3">
    <source>
        <dbReference type="SAM" id="MobiDB-lite"/>
    </source>
</evidence>
<name>A0A2T1DJ89_9CYAN</name>
<keyword evidence="4" id="KW-0472">Membrane</keyword>
<dbReference type="RefSeq" id="WP_073070039.1">
    <property type="nucleotide sequence ID" value="NZ_MPPI01000005.1"/>
</dbReference>
<dbReference type="AlphaFoldDB" id="A0A2T1DJ89"/>
<keyword evidence="4" id="KW-1133">Transmembrane helix</keyword>
<dbReference type="Proteomes" id="UP000238634">
    <property type="component" value="Unassembled WGS sequence"/>
</dbReference>
<feature type="coiled-coil region" evidence="2">
    <location>
        <begin position="37"/>
        <end position="78"/>
    </location>
</feature>
<feature type="transmembrane region" description="Helical" evidence="4">
    <location>
        <begin position="395"/>
        <end position="413"/>
    </location>
</feature>
<protein>
    <submittedName>
        <fullName evidence="6">EamA/RhaT family transporter</fullName>
    </submittedName>
</protein>
<evidence type="ECO:0000313" key="6">
    <source>
        <dbReference type="EMBL" id="PSB20570.1"/>
    </source>
</evidence>
<feature type="transmembrane region" description="Helical" evidence="4">
    <location>
        <begin position="308"/>
        <end position="332"/>
    </location>
</feature>
<feature type="transmembrane region" description="Helical" evidence="4">
    <location>
        <begin position="191"/>
        <end position="212"/>
    </location>
</feature>
<comment type="similarity">
    <text evidence="1">Belongs to the EamA transporter family.</text>
</comment>
<evidence type="ECO:0000313" key="7">
    <source>
        <dbReference type="Proteomes" id="UP000238634"/>
    </source>
</evidence>
<dbReference type="GO" id="GO:0016020">
    <property type="term" value="C:membrane"/>
    <property type="evidence" value="ECO:0007669"/>
    <property type="project" value="InterPro"/>
</dbReference>
<comment type="caution">
    <text evidence="6">The sequence shown here is derived from an EMBL/GenBank/DDBJ whole genome shotgun (WGS) entry which is preliminary data.</text>
</comment>
<feature type="transmembrane region" description="Helical" evidence="4">
    <location>
        <begin position="146"/>
        <end position="171"/>
    </location>
</feature>
<accession>A0A2T1DJ89</accession>
<feature type="transmembrane region" description="Helical" evidence="4">
    <location>
        <begin position="368"/>
        <end position="389"/>
    </location>
</feature>
<reference evidence="6 7" key="2">
    <citation type="submission" date="2018-03" db="EMBL/GenBank/DDBJ databases">
        <title>The ancient ancestry and fast evolution of plastids.</title>
        <authorList>
            <person name="Moore K.R."/>
            <person name="Magnabosco C."/>
            <person name="Momper L."/>
            <person name="Gold D.A."/>
            <person name="Bosak T."/>
            <person name="Fournier G.P."/>
        </authorList>
    </citation>
    <scope>NUCLEOTIDE SEQUENCE [LARGE SCALE GENOMIC DNA]</scope>
    <source>
        <strain evidence="6 7">ULC007</strain>
    </source>
</reference>
<dbReference type="STRING" id="1920490.GCA_001895925_02602"/>
<organism evidence="6 7">
    <name type="scientific">Phormidesmis priestleyi ULC007</name>
    <dbReference type="NCBI Taxonomy" id="1920490"/>
    <lineage>
        <taxon>Bacteria</taxon>
        <taxon>Bacillati</taxon>
        <taxon>Cyanobacteriota</taxon>
        <taxon>Cyanophyceae</taxon>
        <taxon>Leptolyngbyales</taxon>
        <taxon>Leptolyngbyaceae</taxon>
        <taxon>Phormidesmis</taxon>
    </lineage>
</organism>
<dbReference type="InterPro" id="IPR037185">
    <property type="entry name" value="EmrE-like"/>
</dbReference>
<keyword evidence="2" id="KW-0175">Coiled coil</keyword>
<evidence type="ECO:0000259" key="5">
    <source>
        <dbReference type="Pfam" id="PF00892"/>
    </source>
</evidence>
<feature type="transmembrane region" description="Helical" evidence="4">
    <location>
        <begin position="246"/>
        <end position="263"/>
    </location>
</feature>
<evidence type="ECO:0000256" key="1">
    <source>
        <dbReference type="ARBA" id="ARBA00007362"/>
    </source>
</evidence>
<dbReference type="Pfam" id="PF00892">
    <property type="entry name" value="EamA"/>
    <property type="match status" value="1"/>
</dbReference>
<gene>
    <name evidence="6" type="ORF">C7B65_06605</name>
</gene>
<dbReference type="EMBL" id="PVWG01000005">
    <property type="protein sequence ID" value="PSB20570.1"/>
    <property type="molecule type" value="Genomic_DNA"/>
</dbReference>
<keyword evidence="4" id="KW-0812">Transmembrane</keyword>
<evidence type="ECO:0000256" key="4">
    <source>
        <dbReference type="SAM" id="Phobius"/>
    </source>
</evidence>
<sequence length="432" mass="46973">MGEDSRSNPSGNENAKPEKFGLGSGTQDLKELQHNTANELSQDVTRLQIEKMQLIQDIANLQARYQTLQTHSQALEAQPIPLEFPAAPLPLNAEPRLRSQLQIGLWFVLISTLALSVHNVVVKIIIGSPISLLGLMPFGGFIQPSLGNSLLILWMRMLIVVPLMATIAAFIYPQVWRDIKKLVLDRDRRALFNVIGSGGFLFLSQVLIYIAIGQIGPGPAVTILFMYPLVTVPLAWWLFGDRPTRLRLAVMVAILVGVIMAALPNLARTSMVTSGGVFAAILAGIAFAFYLIFMQLGFRKLHPVPVSLVQFVTILFLSSLSLTLPLQLGVVILPEKRLGFFVGGLVLGALTLVGYLSNNFGVRYLGAARSSIIASSGPVITAVLAAIIIHSQLQQVQVFGILLVTIGVTALSFERMRLVKATNPIKPETASR</sequence>
<keyword evidence="7" id="KW-1185">Reference proteome</keyword>
<dbReference type="PANTHER" id="PTHR22911">
    <property type="entry name" value="ACYL-MALONYL CONDENSING ENZYME-RELATED"/>
    <property type="match status" value="1"/>
</dbReference>
<proteinExistence type="inferred from homology"/>
<feature type="transmembrane region" description="Helical" evidence="4">
    <location>
        <begin position="218"/>
        <end position="239"/>
    </location>
</feature>
<reference evidence="6 7" key="1">
    <citation type="submission" date="2018-02" db="EMBL/GenBank/DDBJ databases">
        <authorList>
            <person name="Cohen D.B."/>
            <person name="Kent A.D."/>
        </authorList>
    </citation>
    <scope>NUCLEOTIDE SEQUENCE [LARGE SCALE GENOMIC DNA]</scope>
    <source>
        <strain evidence="6 7">ULC007</strain>
    </source>
</reference>
<feature type="transmembrane region" description="Helical" evidence="4">
    <location>
        <begin position="338"/>
        <end position="356"/>
    </location>
</feature>
<evidence type="ECO:0000256" key="2">
    <source>
        <dbReference type="SAM" id="Coils"/>
    </source>
</evidence>
<feature type="transmembrane region" description="Helical" evidence="4">
    <location>
        <begin position="275"/>
        <end position="296"/>
    </location>
</feature>